<dbReference type="GO" id="GO:0016020">
    <property type="term" value="C:membrane"/>
    <property type="evidence" value="ECO:0007669"/>
    <property type="project" value="InterPro"/>
</dbReference>
<accession>A0A2P2E4U8</accession>
<evidence type="ECO:0000259" key="3">
    <source>
        <dbReference type="Pfam" id="PF01464"/>
    </source>
</evidence>
<feature type="compositionally biased region" description="Polar residues" evidence="2">
    <location>
        <begin position="17"/>
        <end position="37"/>
    </location>
</feature>
<feature type="compositionally biased region" description="Basic and acidic residues" evidence="2">
    <location>
        <begin position="1"/>
        <end position="16"/>
    </location>
</feature>
<sequence>MIEKNLKPDVPKENREATVSPTQVLPAQAPKSETNLSSIIHEKAEEKGLDPNLVKAIIQTESGFQPKAVSPKGALGLMQLMPKTAEMLGVDDPLDPSANIEGGTTYFRDMLQKFGDIDKALAAYNAGPGAVKKYGGVPPYSETQTYIEKVKSNYKKFSREL</sequence>
<dbReference type="PROSITE" id="PS00922">
    <property type="entry name" value="TRANSGLYCOSYLASE"/>
    <property type="match status" value="1"/>
</dbReference>
<evidence type="ECO:0000313" key="4">
    <source>
        <dbReference type="EMBL" id="GBF51886.1"/>
    </source>
</evidence>
<protein>
    <submittedName>
        <fullName evidence="4">Transglycosylase SLT domain protein</fullName>
    </submittedName>
</protein>
<feature type="domain" description="Transglycosylase SLT" evidence="3">
    <location>
        <begin position="39"/>
        <end position="136"/>
    </location>
</feature>
<comment type="caution">
    <text evidence="4">The sequence shown here is derived from an EMBL/GenBank/DDBJ whole genome shotgun (WGS) entry which is preliminary data.</text>
</comment>
<name>A0A2P2E4U8_9LEPT</name>
<feature type="region of interest" description="Disordered" evidence="2">
    <location>
        <begin position="1"/>
        <end position="37"/>
    </location>
</feature>
<dbReference type="GO" id="GO:0008933">
    <property type="term" value="F:peptidoglycan lytic transglycosylase activity"/>
    <property type="evidence" value="ECO:0007669"/>
    <property type="project" value="InterPro"/>
</dbReference>
<organism evidence="4 5">
    <name type="scientific">Leptospira ryugenii</name>
    <dbReference type="NCBI Taxonomy" id="1917863"/>
    <lineage>
        <taxon>Bacteria</taxon>
        <taxon>Pseudomonadati</taxon>
        <taxon>Spirochaetota</taxon>
        <taxon>Spirochaetia</taxon>
        <taxon>Leptospirales</taxon>
        <taxon>Leptospiraceae</taxon>
        <taxon>Leptospira</taxon>
    </lineage>
</organism>
<dbReference type="CDD" id="cd00254">
    <property type="entry name" value="LT-like"/>
    <property type="match status" value="1"/>
</dbReference>
<reference evidence="4 5" key="1">
    <citation type="submission" date="2018-02" db="EMBL/GenBank/DDBJ databases">
        <title>Novel Leptospira species isolated from soil and water in Japan.</title>
        <authorList>
            <person name="Nakao R."/>
            <person name="Masuzawa T."/>
        </authorList>
    </citation>
    <scope>NUCLEOTIDE SEQUENCE [LARGE SCALE GENOMIC DNA]</scope>
    <source>
        <strain evidence="4 5">YH101</strain>
    </source>
</reference>
<dbReference type="EMBL" id="BFBB01000009">
    <property type="protein sequence ID" value="GBF51886.1"/>
    <property type="molecule type" value="Genomic_DNA"/>
</dbReference>
<dbReference type="PANTHER" id="PTHR37423">
    <property type="entry name" value="SOLUBLE LYTIC MUREIN TRANSGLYCOSYLASE-RELATED"/>
    <property type="match status" value="1"/>
</dbReference>
<dbReference type="InterPro" id="IPR000189">
    <property type="entry name" value="Transglyc_AS"/>
</dbReference>
<dbReference type="SUPFAM" id="SSF53955">
    <property type="entry name" value="Lysozyme-like"/>
    <property type="match status" value="1"/>
</dbReference>
<evidence type="ECO:0000256" key="1">
    <source>
        <dbReference type="ARBA" id="ARBA00007734"/>
    </source>
</evidence>
<gene>
    <name evidence="4" type="ORF">LPTSP4_34240</name>
</gene>
<dbReference type="InterPro" id="IPR023346">
    <property type="entry name" value="Lysozyme-like_dom_sf"/>
</dbReference>
<evidence type="ECO:0000313" key="5">
    <source>
        <dbReference type="Proteomes" id="UP000245133"/>
    </source>
</evidence>
<dbReference type="AlphaFoldDB" id="A0A2P2E4U8"/>
<dbReference type="Proteomes" id="UP000245133">
    <property type="component" value="Unassembled WGS sequence"/>
</dbReference>
<comment type="similarity">
    <text evidence="1">Belongs to the transglycosylase Slt family.</text>
</comment>
<dbReference type="Gene3D" id="1.10.530.10">
    <property type="match status" value="1"/>
</dbReference>
<keyword evidence="5" id="KW-1185">Reference proteome</keyword>
<dbReference type="Pfam" id="PF01464">
    <property type="entry name" value="SLT"/>
    <property type="match status" value="1"/>
</dbReference>
<dbReference type="GO" id="GO:0000270">
    <property type="term" value="P:peptidoglycan metabolic process"/>
    <property type="evidence" value="ECO:0007669"/>
    <property type="project" value="InterPro"/>
</dbReference>
<dbReference type="PANTHER" id="PTHR37423:SF2">
    <property type="entry name" value="MEMBRANE-BOUND LYTIC MUREIN TRANSGLYCOSYLASE C"/>
    <property type="match status" value="1"/>
</dbReference>
<dbReference type="InterPro" id="IPR008258">
    <property type="entry name" value="Transglycosylase_SLT_dom_1"/>
</dbReference>
<evidence type="ECO:0000256" key="2">
    <source>
        <dbReference type="SAM" id="MobiDB-lite"/>
    </source>
</evidence>
<proteinExistence type="inferred from homology"/>